<dbReference type="Gene3D" id="1.10.10.10">
    <property type="entry name" value="Winged helix-like DNA-binding domain superfamily/Winged helix DNA-binding domain"/>
    <property type="match status" value="1"/>
</dbReference>
<dbReference type="SUPFAM" id="SSF55785">
    <property type="entry name" value="PYP-like sensor domain (PAS domain)"/>
    <property type="match status" value="1"/>
</dbReference>
<evidence type="ECO:0000259" key="3">
    <source>
        <dbReference type="PROSITE" id="PS50921"/>
    </source>
</evidence>
<dbReference type="eggNOG" id="COG3707">
    <property type="taxonomic scope" value="Bacteria"/>
</dbReference>
<dbReference type="InterPro" id="IPR013655">
    <property type="entry name" value="PAS_fold_3"/>
</dbReference>
<reference evidence="4 5" key="1">
    <citation type="journal article" date="2009" name="Stand. Genomic Sci.">
        <title>Complete genome sequence of Sanguibacter keddieii type strain (ST-74).</title>
        <authorList>
            <person name="Ivanova N."/>
            <person name="Sikorski J."/>
            <person name="Sims D."/>
            <person name="Brettin T."/>
            <person name="Detter J.C."/>
            <person name="Han C."/>
            <person name="Lapidus A."/>
            <person name="Copeland A."/>
            <person name="Glavina Del Rio T."/>
            <person name="Nolan M."/>
            <person name="Chen F."/>
            <person name="Lucas S."/>
            <person name="Tice H."/>
            <person name="Cheng J.F."/>
            <person name="Bruce D."/>
            <person name="Goodwin L."/>
            <person name="Pitluck S."/>
            <person name="Pati A."/>
            <person name="Mavromatis K."/>
            <person name="Chen A."/>
            <person name="Palaniappan K."/>
            <person name="D'haeseleer P."/>
            <person name="Chain P."/>
            <person name="Bristow J."/>
            <person name="Eisen J.A."/>
            <person name="Markowitz V."/>
            <person name="Hugenholtz P."/>
            <person name="Goker M."/>
            <person name="Pukall R."/>
            <person name="Klenk H.P."/>
            <person name="Kyrpides N.C."/>
        </authorList>
    </citation>
    <scope>NUCLEOTIDE SEQUENCE [LARGE SCALE GENOMIC DNA]</scope>
    <source>
        <strain evidence="5">ATCC 51767 / DSM 10542 / NCFB 3025 / ST-74</strain>
    </source>
</reference>
<evidence type="ECO:0000259" key="2">
    <source>
        <dbReference type="PROSITE" id="PS50112"/>
    </source>
</evidence>
<keyword evidence="5" id="KW-1185">Reference proteome</keyword>
<gene>
    <name evidence="4" type="ordered locus">Sked_11970</name>
</gene>
<dbReference type="PROSITE" id="PS50112">
    <property type="entry name" value="PAS"/>
    <property type="match status" value="1"/>
</dbReference>
<protein>
    <submittedName>
        <fullName evidence="4">RNA-binding protein with PAS domain</fullName>
    </submittedName>
</protein>
<dbReference type="STRING" id="446469.Sked_11970"/>
<evidence type="ECO:0000313" key="5">
    <source>
        <dbReference type="Proteomes" id="UP000000322"/>
    </source>
</evidence>
<dbReference type="PROSITE" id="PS50921">
    <property type="entry name" value="ANTAR"/>
    <property type="match status" value="1"/>
</dbReference>
<name>D1BE62_SANKS</name>
<feature type="compositionally biased region" description="Low complexity" evidence="1">
    <location>
        <begin position="11"/>
        <end position="33"/>
    </location>
</feature>
<dbReference type="HOGENOM" id="CLU_079046_1_0_11"/>
<feature type="region of interest" description="Disordered" evidence="1">
    <location>
        <begin position="1"/>
        <end position="35"/>
    </location>
</feature>
<organism evidence="4 5">
    <name type="scientific">Sanguibacter keddieii (strain ATCC 51767 / DSM 10542 / NCFB 3025 / ST-74)</name>
    <dbReference type="NCBI Taxonomy" id="446469"/>
    <lineage>
        <taxon>Bacteria</taxon>
        <taxon>Bacillati</taxon>
        <taxon>Actinomycetota</taxon>
        <taxon>Actinomycetes</taxon>
        <taxon>Micrococcales</taxon>
        <taxon>Sanguibacteraceae</taxon>
        <taxon>Sanguibacter</taxon>
    </lineage>
</organism>
<dbReference type="Gene3D" id="3.30.450.20">
    <property type="entry name" value="PAS domain"/>
    <property type="match status" value="1"/>
</dbReference>
<dbReference type="RefSeq" id="WP_012866209.1">
    <property type="nucleotide sequence ID" value="NC_013521.1"/>
</dbReference>
<dbReference type="InterPro" id="IPR035965">
    <property type="entry name" value="PAS-like_dom_sf"/>
</dbReference>
<dbReference type="InterPro" id="IPR036388">
    <property type="entry name" value="WH-like_DNA-bd_sf"/>
</dbReference>
<dbReference type="Proteomes" id="UP000000322">
    <property type="component" value="Chromosome"/>
</dbReference>
<dbReference type="InterPro" id="IPR000014">
    <property type="entry name" value="PAS"/>
</dbReference>
<sequence>MHARPTSSAHPTPDARSTPSTPRSSTSRGTAARADGDTVVGTFRLDVPSDRWTWSDEVYLVHGFEPGQVVPSTKLLLSHAHPDDAPRLAEVLDEAQRDGSAFSHVYRALDAAEETRTVAIVGSGQRDTGAVRAVDGYVVDLTGSYRAAVDREATAAIAASSLSRATIEQAKGIVVAALGITDERAFDVLRQFSNDSNTPVRVVAARLVASLQLAPSGALLGDVRTHLAAIAPGSQGADEEPGGAAGR</sequence>
<feature type="domain" description="ANTAR" evidence="3">
    <location>
        <begin position="147"/>
        <end position="208"/>
    </location>
</feature>
<dbReference type="Pfam" id="PF03861">
    <property type="entry name" value="ANTAR"/>
    <property type="match status" value="1"/>
</dbReference>
<accession>D1BE62</accession>
<dbReference type="AlphaFoldDB" id="D1BE62"/>
<dbReference type="SMART" id="SM01012">
    <property type="entry name" value="ANTAR"/>
    <property type="match status" value="1"/>
</dbReference>
<feature type="compositionally biased region" description="Polar residues" evidence="1">
    <location>
        <begin position="1"/>
        <end position="10"/>
    </location>
</feature>
<proteinExistence type="predicted"/>
<dbReference type="EMBL" id="CP001819">
    <property type="protein sequence ID" value="ACZ21140.1"/>
    <property type="molecule type" value="Genomic_DNA"/>
</dbReference>
<dbReference type="GO" id="GO:0003723">
    <property type="term" value="F:RNA binding"/>
    <property type="evidence" value="ECO:0007669"/>
    <property type="project" value="InterPro"/>
</dbReference>
<dbReference type="InterPro" id="IPR005561">
    <property type="entry name" value="ANTAR"/>
</dbReference>
<dbReference type="InterPro" id="IPR011006">
    <property type="entry name" value="CheY-like_superfamily"/>
</dbReference>
<dbReference type="KEGG" id="ske:Sked_11970"/>
<dbReference type="SUPFAM" id="SSF52172">
    <property type="entry name" value="CheY-like"/>
    <property type="match status" value="1"/>
</dbReference>
<dbReference type="OrthoDB" id="3787288at2"/>
<evidence type="ECO:0000313" key="4">
    <source>
        <dbReference type="EMBL" id="ACZ21140.1"/>
    </source>
</evidence>
<dbReference type="Pfam" id="PF08447">
    <property type="entry name" value="PAS_3"/>
    <property type="match status" value="1"/>
</dbReference>
<feature type="domain" description="PAS" evidence="2">
    <location>
        <begin position="54"/>
        <end position="99"/>
    </location>
</feature>
<evidence type="ECO:0000256" key="1">
    <source>
        <dbReference type="SAM" id="MobiDB-lite"/>
    </source>
</evidence>